<keyword evidence="1" id="KW-0433">Leucine-rich repeat</keyword>
<evidence type="ECO:0000256" key="1">
    <source>
        <dbReference type="ARBA" id="ARBA00022614"/>
    </source>
</evidence>
<dbReference type="PRINTS" id="PR00019">
    <property type="entry name" value="LEURICHRPT"/>
</dbReference>
<keyword evidence="2" id="KW-0677">Repeat</keyword>
<reference evidence="5 6" key="1">
    <citation type="submission" date="2024-05" db="EMBL/GenBank/DDBJ databases">
        <title>Culex pipiens pipiens assembly and annotation.</title>
        <authorList>
            <person name="Alout H."/>
            <person name="Durand T."/>
        </authorList>
    </citation>
    <scope>NUCLEOTIDE SEQUENCE [LARGE SCALE GENOMIC DNA]</scope>
    <source>
        <strain evidence="5">HA-2024</strain>
        <tissue evidence="5">Whole body</tissue>
    </source>
</reference>
<feature type="signal peptide" evidence="4">
    <location>
        <begin position="1"/>
        <end position="22"/>
    </location>
</feature>
<dbReference type="EMBL" id="JBEHCU010005204">
    <property type="protein sequence ID" value="KAL1400561.1"/>
    <property type="molecule type" value="Genomic_DNA"/>
</dbReference>
<evidence type="ECO:0000313" key="5">
    <source>
        <dbReference type="EMBL" id="KAL1400561.1"/>
    </source>
</evidence>
<name>A0ABD1DLU8_CULPP</name>
<feature type="coiled-coil region" evidence="3">
    <location>
        <begin position="842"/>
        <end position="894"/>
    </location>
</feature>
<evidence type="ECO:0000256" key="2">
    <source>
        <dbReference type="ARBA" id="ARBA00022737"/>
    </source>
</evidence>
<dbReference type="SUPFAM" id="SSF52058">
    <property type="entry name" value="L domain-like"/>
    <property type="match status" value="2"/>
</dbReference>
<keyword evidence="3" id="KW-0175">Coiled coil</keyword>
<gene>
    <name evidence="5" type="ORF">pipiens_007321</name>
</gene>
<keyword evidence="6" id="KW-1185">Reference proteome</keyword>
<organism evidence="5 6">
    <name type="scientific">Culex pipiens pipiens</name>
    <name type="common">Northern house mosquito</name>
    <dbReference type="NCBI Taxonomy" id="38569"/>
    <lineage>
        <taxon>Eukaryota</taxon>
        <taxon>Metazoa</taxon>
        <taxon>Ecdysozoa</taxon>
        <taxon>Arthropoda</taxon>
        <taxon>Hexapoda</taxon>
        <taxon>Insecta</taxon>
        <taxon>Pterygota</taxon>
        <taxon>Neoptera</taxon>
        <taxon>Endopterygota</taxon>
        <taxon>Diptera</taxon>
        <taxon>Nematocera</taxon>
        <taxon>Culicoidea</taxon>
        <taxon>Culicidae</taxon>
        <taxon>Culicinae</taxon>
        <taxon>Culicini</taxon>
        <taxon>Culex</taxon>
        <taxon>Culex</taxon>
    </lineage>
</organism>
<dbReference type="PROSITE" id="PS51450">
    <property type="entry name" value="LRR"/>
    <property type="match status" value="2"/>
</dbReference>
<dbReference type="AlphaFoldDB" id="A0ABD1DLU8"/>
<dbReference type="PANTHER" id="PTHR45617:SF165">
    <property type="entry name" value="COMMON DPR-INTERACTING PROTEIN-RELATED"/>
    <property type="match status" value="1"/>
</dbReference>
<dbReference type="InterPro" id="IPR032675">
    <property type="entry name" value="LRR_dom_sf"/>
</dbReference>
<dbReference type="SMART" id="SM00365">
    <property type="entry name" value="LRR_SD22"/>
    <property type="match status" value="5"/>
</dbReference>
<dbReference type="Gene3D" id="3.80.10.10">
    <property type="entry name" value="Ribonuclease Inhibitor"/>
    <property type="match status" value="3"/>
</dbReference>
<dbReference type="PANTHER" id="PTHR45617">
    <property type="entry name" value="LEUCINE RICH REPEAT FAMILY PROTEIN"/>
    <property type="match status" value="1"/>
</dbReference>
<accession>A0ABD1DLU8</accession>
<dbReference type="Pfam" id="PF13855">
    <property type="entry name" value="LRR_8"/>
    <property type="match status" value="3"/>
</dbReference>
<feature type="chain" id="PRO_5044765244" description="Leucine-rich immune protein (Short)" evidence="4">
    <location>
        <begin position="23"/>
        <end position="912"/>
    </location>
</feature>
<evidence type="ECO:0000313" key="6">
    <source>
        <dbReference type="Proteomes" id="UP001562425"/>
    </source>
</evidence>
<protein>
    <recommendedName>
        <fullName evidence="7">Leucine-rich immune protein (Short)</fullName>
    </recommendedName>
</protein>
<dbReference type="Proteomes" id="UP001562425">
    <property type="component" value="Unassembled WGS sequence"/>
</dbReference>
<evidence type="ECO:0000256" key="4">
    <source>
        <dbReference type="SAM" id="SignalP"/>
    </source>
</evidence>
<dbReference type="InterPro" id="IPR001611">
    <property type="entry name" value="Leu-rich_rpt"/>
</dbReference>
<proteinExistence type="predicted"/>
<keyword evidence="4" id="KW-0732">Signal</keyword>
<evidence type="ECO:0000256" key="3">
    <source>
        <dbReference type="SAM" id="Coils"/>
    </source>
</evidence>
<evidence type="ECO:0008006" key="7">
    <source>
        <dbReference type="Google" id="ProtNLM"/>
    </source>
</evidence>
<dbReference type="InterPro" id="IPR003591">
    <property type="entry name" value="Leu-rich_rpt_typical-subtyp"/>
</dbReference>
<comment type="caution">
    <text evidence="5">The sequence shown here is derived from an EMBL/GenBank/DDBJ whole genome shotgun (WGS) entry which is preliminary data.</text>
</comment>
<dbReference type="SMART" id="SM00369">
    <property type="entry name" value="LRR_TYP"/>
    <property type="match status" value="6"/>
</dbReference>
<sequence>MNPLVLIASILLIMNHQQTVTGYELACGLQFSSITPQQRCTLRNATQYDLDSFGVAGIPDGALLEILNPEFNRFDEGAFLVIQKARNLTFSKGLVKSVEFQSSTLVSLKVLNSWLVRFEVVGEDNFSLKTLSIRSDKYRIISPTIRYLKSLEELAFQKCGLEFIDFEPFTEMEKLRLLDLSWNKIHSVRIDPAMPLAALKSLDMSYNKLTAMQNFPGAFPALKVVCLKRNSWYCDWVGRPTIEPAALIASELSCSSSEPDTSQFTMQAIWSLRWTGVILLLSVCGVRGYDPVFRCRDYVRYLALNTCIVENVDLDAASDLGELSFPRETDLEFRNARFRVLGVELFQLMGDTRQLTLRGGFTREIIFWSLSVEVLRVINTDLVVFDVLGEPNYSLKQLAIRSALFSRWSPSMMYLKALEVIDVAYCNFTFFDLDRVGGFKNLRVLDLSNNKLQALHSGPFLKLEGLEELYLQGNQLEFMWRFPDVVPGLKYITVSDNRWSCNWVVMARNTFWLMKVTLMDSDYSCGAGWENSGVTFLSTSFAKLFPCDQIQSGRTCYLRNITIDPSENHATAQFQDVLQLVIESSQIPVFSSELFAALGESNFLTLKGGQIASVNFSSEKLHSLRIHKTELRNFSVSAVPNHSLNTLMINRNLLDRLPDSIRYLVGLTILDLSQNRLEFVDLDWFQQMDNLLVLDLSRNQLIRVDGSSDLRLKKLKNFWINHNYLSQIPWFPIGFPRLERVRLADNRWSCGWVGTMRQQIWNRHIRLFDSDGACEEHNDGGLCCYDEDYQPSQPRYELIEIDEESRRQDGPMLEKLTQQESVLGDQQQQHSNDSCQVLEAKVRLLQRESVRLAMEKAEMEQQFVKKVTSMQDILRAMREDLEESEREVSKYRYKERLEMISKTDQVEREEGN</sequence>